<evidence type="ECO:0000259" key="3">
    <source>
        <dbReference type="PROSITE" id="PS51022"/>
    </source>
</evidence>
<feature type="domain" description="PDZ" evidence="2">
    <location>
        <begin position="438"/>
        <end position="544"/>
    </location>
</feature>
<accession>A0A5C6NFK1</accession>
<dbReference type="Pfam" id="PF00595">
    <property type="entry name" value="PDZ"/>
    <property type="match status" value="1"/>
</dbReference>
<feature type="region of interest" description="Disordered" evidence="1">
    <location>
        <begin position="242"/>
        <end position="287"/>
    </location>
</feature>
<keyword evidence="5" id="KW-1185">Reference proteome</keyword>
<feature type="domain" description="L27" evidence="3">
    <location>
        <begin position="318"/>
        <end position="373"/>
    </location>
</feature>
<dbReference type="Gene3D" id="2.30.42.10">
    <property type="match status" value="1"/>
</dbReference>
<comment type="caution">
    <text evidence="4">The sequence shown here is derived from an EMBL/GenBank/DDBJ whole genome shotgun (WGS) entry which is preliminary data.</text>
</comment>
<gene>
    <name evidence="4" type="ORF">D4764_22G0004170</name>
</gene>
<dbReference type="SMART" id="SM00569">
    <property type="entry name" value="L27"/>
    <property type="match status" value="1"/>
</dbReference>
<evidence type="ECO:0000259" key="2">
    <source>
        <dbReference type="PROSITE" id="PS50106"/>
    </source>
</evidence>
<dbReference type="InterPro" id="IPR051109">
    <property type="entry name" value="MAM_complex_regulator"/>
</dbReference>
<dbReference type="SMART" id="SM00228">
    <property type="entry name" value="PDZ"/>
    <property type="match status" value="1"/>
</dbReference>
<evidence type="ECO:0000313" key="4">
    <source>
        <dbReference type="EMBL" id="TWW64770.1"/>
    </source>
</evidence>
<dbReference type="EMBL" id="RHFK02000015">
    <property type="protein sequence ID" value="TWW64770.1"/>
    <property type="molecule type" value="Genomic_DNA"/>
</dbReference>
<dbReference type="CDD" id="cd06796">
    <property type="entry name" value="PDZ_Lin-7-like"/>
    <property type="match status" value="1"/>
</dbReference>
<dbReference type="PROSITE" id="PS50106">
    <property type="entry name" value="PDZ"/>
    <property type="match status" value="1"/>
</dbReference>
<dbReference type="InterPro" id="IPR001478">
    <property type="entry name" value="PDZ"/>
</dbReference>
<sequence>MWSSLPSGIVLNVECCDRGPEAVAGVFLPFSEKDAVSNSDFIPITRRIAEDSRTPRVAGCMSTTSSSLAEGIKDERVNVALTDGAAFLVACNPGGYPGVSERRSARLLFEIHSLNQEIGTTPGASARPAAAAAASSLIERRSLHYVSPWLCSSPPRDSNERMMRLTFFSRSLVQEEREEMSFETVAANRRSRFIIVNTVVEAGETERMSCFRPCWGEPGTFICSTGNASPWYLLGSSPAPPCRGHGTPPTPPGGGWLSSVEGSDLRAPPTTTTKLGQLSRPPEPPDHQTTRLLMAFQDLNQQTKRVGRISDVQIPQEKDKDVARAIELLEKLQESGDVPGHKLQSLKKVLQSEFCTAIREVYQYMHETITVNGCPEYQARATAKSPAGSTRATAGRNAADVAESKCVLSAVGSVQTYKLLEATVAAFAASEGHSHPRVVELPKTEEGLGFNVMGGKEQNSPIYISRIIPGGVAERHGGLKRGDQLLSVNGVVRNSRAKMVPPGVVLFNVATIVWQSVEGEHHEKAVELLKAAKDSVKLVVRYTPKVLEEMEARFEKLRTARRRQQQQLLMQQQQNLSSQQNHMS</sequence>
<dbReference type="InterPro" id="IPR036892">
    <property type="entry name" value="L27_dom_sf"/>
</dbReference>
<dbReference type="InterPro" id="IPR036034">
    <property type="entry name" value="PDZ_sf"/>
</dbReference>
<dbReference type="PROSITE" id="PS51022">
    <property type="entry name" value="L27"/>
    <property type="match status" value="1"/>
</dbReference>
<dbReference type="InterPro" id="IPR004172">
    <property type="entry name" value="L27_dom"/>
</dbReference>
<dbReference type="AlphaFoldDB" id="A0A5C6NFK1"/>
<evidence type="ECO:0000313" key="5">
    <source>
        <dbReference type="Proteomes" id="UP000324091"/>
    </source>
</evidence>
<dbReference type="Pfam" id="PF02828">
    <property type="entry name" value="L27"/>
    <property type="match status" value="1"/>
</dbReference>
<name>A0A5C6NFK1_9TELE</name>
<dbReference type="Gene3D" id="1.10.287.650">
    <property type="entry name" value="L27 domain"/>
    <property type="match status" value="1"/>
</dbReference>
<evidence type="ECO:0000256" key="1">
    <source>
        <dbReference type="SAM" id="MobiDB-lite"/>
    </source>
</evidence>
<dbReference type="Proteomes" id="UP000324091">
    <property type="component" value="Chromosome 22"/>
</dbReference>
<dbReference type="SUPFAM" id="SSF101288">
    <property type="entry name" value="L27 domain"/>
    <property type="match status" value="1"/>
</dbReference>
<dbReference type="PANTHER" id="PTHR14063">
    <property type="entry name" value="PROTEIN LIN-7 HOMOLOG"/>
    <property type="match status" value="1"/>
</dbReference>
<organism evidence="4 5">
    <name type="scientific">Takifugu flavidus</name>
    <name type="common">sansaifugu</name>
    <dbReference type="NCBI Taxonomy" id="433684"/>
    <lineage>
        <taxon>Eukaryota</taxon>
        <taxon>Metazoa</taxon>
        <taxon>Chordata</taxon>
        <taxon>Craniata</taxon>
        <taxon>Vertebrata</taxon>
        <taxon>Euteleostomi</taxon>
        <taxon>Actinopterygii</taxon>
        <taxon>Neopterygii</taxon>
        <taxon>Teleostei</taxon>
        <taxon>Neoteleostei</taxon>
        <taxon>Acanthomorphata</taxon>
        <taxon>Eupercaria</taxon>
        <taxon>Tetraodontiformes</taxon>
        <taxon>Tetradontoidea</taxon>
        <taxon>Tetraodontidae</taxon>
        <taxon>Takifugu</taxon>
    </lineage>
</organism>
<proteinExistence type="predicted"/>
<reference evidence="4 5" key="1">
    <citation type="submission" date="2019-04" db="EMBL/GenBank/DDBJ databases">
        <title>Chromosome genome assembly for Takifugu flavidus.</title>
        <authorList>
            <person name="Xiao S."/>
        </authorList>
    </citation>
    <scope>NUCLEOTIDE SEQUENCE [LARGE SCALE GENOMIC DNA]</scope>
    <source>
        <strain evidence="4">HTHZ2018</strain>
        <tissue evidence="4">Muscle</tissue>
    </source>
</reference>
<protein>
    <submittedName>
        <fullName evidence="4">Protein lin-7-like protein A</fullName>
    </submittedName>
</protein>
<dbReference type="SUPFAM" id="SSF50156">
    <property type="entry name" value="PDZ domain-like"/>
    <property type="match status" value="1"/>
</dbReference>
<dbReference type="InterPro" id="IPR014775">
    <property type="entry name" value="L27_C"/>
</dbReference>